<dbReference type="GO" id="GO:0005739">
    <property type="term" value="C:mitochondrion"/>
    <property type="evidence" value="ECO:0007669"/>
    <property type="project" value="UniProtKB-SubCell"/>
</dbReference>
<dbReference type="CTD" id="37124"/>
<keyword evidence="7 10" id="KW-0175">Coiled coil</keyword>
<feature type="domain" description="SAM-dependent MTase TRM10-type" evidence="12">
    <location>
        <begin position="217"/>
        <end position="411"/>
    </location>
</feature>
<dbReference type="FunFam" id="3.40.1280.30:FF:000003">
    <property type="entry name" value="tRNA methyltransferase 10C, mitochondrial RNase P subunit"/>
    <property type="match status" value="1"/>
</dbReference>
<evidence type="ECO:0000313" key="14">
    <source>
        <dbReference type="RefSeq" id="XP_034111671.1"/>
    </source>
</evidence>
<evidence type="ECO:0000256" key="8">
    <source>
        <dbReference type="ARBA" id="ARBA00023128"/>
    </source>
</evidence>
<dbReference type="Proteomes" id="UP000515160">
    <property type="component" value="Chromosome 3"/>
</dbReference>
<evidence type="ECO:0000313" key="13">
    <source>
        <dbReference type="Proteomes" id="UP000515160"/>
    </source>
</evidence>
<evidence type="ECO:0000256" key="7">
    <source>
        <dbReference type="ARBA" id="ARBA00023054"/>
    </source>
</evidence>
<keyword evidence="4" id="KW-0949">S-adenosyl-L-methionine</keyword>
<evidence type="ECO:0000256" key="9">
    <source>
        <dbReference type="ARBA" id="ARBA00029803"/>
    </source>
</evidence>
<dbReference type="GO" id="GO:0000049">
    <property type="term" value="F:tRNA binding"/>
    <property type="evidence" value="ECO:0007669"/>
    <property type="project" value="TreeGrafter"/>
</dbReference>
<dbReference type="InterPro" id="IPR025812">
    <property type="entry name" value="Trm10_C_MTase_dom"/>
</dbReference>
<evidence type="ECO:0000256" key="10">
    <source>
        <dbReference type="SAM" id="Coils"/>
    </source>
</evidence>
<dbReference type="RefSeq" id="XP_034111671.1">
    <property type="nucleotide sequence ID" value="XM_034255780.2"/>
</dbReference>
<dbReference type="InterPro" id="IPR028564">
    <property type="entry name" value="MT_TRM10-typ"/>
</dbReference>
<dbReference type="GO" id="GO:0008168">
    <property type="term" value="F:methyltransferase activity"/>
    <property type="evidence" value="ECO:0007669"/>
    <property type="project" value="UniProtKB-KW"/>
</dbReference>
<dbReference type="GO" id="GO:0097745">
    <property type="term" value="P:mitochondrial tRNA 5'-end processing"/>
    <property type="evidence" value="ECO:0007669"/>
    <property type="project" value="TreeGrafter"/>
</dbReference>
<dbReference type="GO" id="GO:0032259">
    <property type="term" value="P:methylation"/>
    <property type="evidence" value="ECO:0007669"/>
    <property type="project" value="UniProtKB-KW"/>
</dbReference>
<feature type="region of interest" description="Disordered" evidence="11">
    <location>
        <begin position="455"/>
        <end position="477"/>
    </location>
</feature>
<dbReference type="OrthoDB" id="9976048at2759"/>
<sequence length="477" mass="55582">MLRNLVRWQACRILLNKSAVAQVAAVRHLSNPFKQNPHEKAATEEPATRIKKPGNPFAKATVAQELSFNVEEPETVIDKPVNPFGKAPVAQELPSSQHVSETKEEREKRLKVLQLEVDIAYQEGRRVPALEFFQEHHWARVLELPTKSARSKYYAFLWQIEMKKESNQRKKEERAVETERRVAEIRKERAENNHIVYGLAHTSMFLRIYDSTINHWQNNRLTRAMQFAPKLVLDCSYDQYMTNRESSYAAKQLMLCFAENRMNDEPFDLHYCNSNFEGNCMQILQRYIPTMHNPEFPINVHRECFTELFPKKQLVYLTPHCREDLVSYDPDDIYIVGAMVDTVNNEPLSLAKAKRLGLRMARLPLDRYLQWGAGSGKSLTLNQMISIMLDLKKTGDWDTALQHVPRRKVVDYHNEREALNKRAGKFNVRIDHLLKSEGDRRTSTAFAEPQKLRHRKEGMDFKLDSWATGKRKTKQSS</sequence>
<dbReference type="GeneID" id="117572717"/>
<keyword evidence="5" id="KW-0819">tRNA processing</keyword>
<feature type="coiled-coil region" evidence="10">
    <location>
        <begin position="162"/>
        <end position="193"/>
    </location>
</feature>
<dbReference type="PANTHER" id="PTHR13563">
    <property type="entry name" value="TRNA (GUANINE-9-) METHYLTRANSFERASE"/>
    <property type="match status" value="1"/>
</dbReference>
<evidence type="ECO:0000256" key="2">
    <source>
        <dbReference type="ARBA" id="ARBA00022603"/>
    </source>
</evidence>
<evidence type="ECO:0000256" key="6">
    <source>
        <dbReference type="ARBA" id="ARBA00022946"/>
    </source>
</evidence>
<accession>A0A6P8X611</accession>
<dbReference type="PANTHER" id="PTHR13563:SF5">
    <property type="entry name" value="TRNA METHYLTRANSFERASE 10 HOMOLOG C"/>
    <property type="match status" value="1"/>
</dbReference>
<evidence type="ECO:0000256" key="4">
    <source>
        <dbReference type="ARBA" id="ARBA00022691"/>
    </source>
</evidence>
<dbReference type="GO" id="GO:0070131">
    <property type="term" value="P:positive regulation of mitochondrial translation"/>
    <property type="evidence" value="ECO:0007669"/>
    <property type="project" value="TreeGrafter"/>
</dbReference>
<name>A0A6P8X611_DROAB</name>
<evidence type="ECO:0000256" key="5">
    <source>
        <dbReference type="ARBA" id="ARBA00022694"/>
    </source>
</evidence>
<comment type="subcellular location">
    <subcellularLocation>
        <location evidence="1">Mitochondrion</location>
    </subcellularLocation>
</comment>
<dbReference type="CDD" id="cd18102">
    <property type="entry name" value="Trm10_MRRP1"/>
    <property type="match status" value="1"/>
</dbReference>
<keyword evidence="13" id="KW-1185">Reference proteome</keyword>
<evidence type="ECO:0000259" key="12">
    <source>
        <dbReference type="PROSITE" id="PS51675"/>
    </source>
</evidence>
<keyword evidence="3" id="KW-0808">Transferase</keyword>
<keyword evidence="2" id="KW-0489">Methyltransferase</keyword>
<organism evidence="13 14">
    <name type="scientific">Drosophila albomicans</name>
    <name type="common">Fruit fly</name>
    <dbReference type="NCBI Taxonomy" id="7291"/>
    <lineage>
        <taxon>Eukaryota</taxon>
        <taxon>Metazoa</taxon>
        <taxon>Ecdysozoa</taxon>
        <taxon>Arthropoda</taxon>
        <taxon>Hexapoda</taxon>
        <taxon>Insecta</taxon>
        <taxon>Pterygota</taxon>
        <taxon>Neoptera</taxon>
        <taxon>Endopterygota</taxon>
        <taxon>Diptera</taxon>
        <taxon>Brachycera</taxon>
        <taxon>Muscomorpha</taxon>
        <taxon>Ephydroidea</taxon>
        <taxon>Drosophilidae</taxon>
        <taxon>Drosophila</taxon>
    </lineage>
</organism>
<keyword evidence="6" id="KW-0809">Transit peptide</keyword>
<keyword evidence="8" id="KW-0496">Mitochondrion</keyword>
<proteinExistence type="predicted"/>
<evidence type="ECO:0000256" key="3">
    <source>
        <dbReference type="ARBA" id="ARBA00022679"/>
    </source>
</evidence>
<dbReference type="GO" id="GO:0005654">
    <property type="term" value="C:nucleoplasm"/>
    <property type="evidence" value="ECO:0007669"/>
    <property type="project" value="TreeGrafter"/>
</dbReference>
<dbReference type="InterPro" id="IPR038459">
    <property type="entry name" value="MT_TRM10-typ_sf"/>
</dbReference>
<evidence type="ECO:0000256" key="11">
    <source>
        <dbReference type="SAM" id="MobiDB-lite"/>
    </source>
</evidence>
<reference evidence="14" key="1">
    <citation type="submission" date="2025-08" db="UniProtKB">
        <authorList>
            <consortium name="RefSeq"/>
        </authorList>
    </citation>
    <scope>IDENTIFICATION</scope>
    <source>
        <strain evidence="14">15112-1751.03</strain>
        <tissue evidence="14">Whole Adult</tissue>
    </source>
</reference>
<evidence type="ECO:0000256" key="1">
    <source>
        <dbReference type="ARBA" id="ARBA00004173"/>
    </source>
</evidence>
<dbReference type="Gene3D" id="3.40.1280.30">
    <property type="match status" value="1"/>
</dbReference>
<dbReference type="PROSITE" id="PS51675">
    <property type="entry name" value="SAM_MT_TRM10"/>
    <property type="match status" value="1"/>
</dbReference>
<dbReference type="AlphaFoldDB" id="A0A6P8X611"/>
<dbReference type="InterPro" id="IPR007356">
    <property type="entry name" value="tRNA_m1G_MeTrfase_euk"/>
</dbReference>
<gene>
    <name evidence="14" type="primary">LOC117572717</name>
</gene>
<protein>
    <recommendedName>
        <fullName evidence="9">RNA (guanine-9-)-methyltransferase domain-containing protein 1</fullName>
    </recommendedName>
</protein>